<gene>
    <name evidence="1" type="ORF">NM688_g6016</name>
</gene>
<name>A0ACC1SL69_9APHY</name>
<sequence>MRANAEHAEGIIIRDVVPDAYSLERFGSQEGIARSHNEAHLRARWTRKHFAAQCPQFIEELMDHNYGLKFTFARHAFALAIWQSQSNSSLPKAPAKQGPRGSWRDDTFKPTSTTSKASIVMRFTALTTLLLGAVSLATGAPTEKRVVWSPPILTPNANTTWYSGDWVEVTWDASDAPENISERAYILLRYFDDELPIVLAHDFDLRAGAVAITVPEVVTSPDFSIVLFGDSGNWGDTFTIIGPI</sequence>
<organism evidence="1 2">
    <name type="scientific">Phlebia brevispora</name>
    <dbReference type="NCBI Taxonomy" id="194682"/>
    <lineage>
        <taxon>Eukaryota</taxon>
        <taxon>Fungi</taxon>
        <taxon>Dikarya</taxon>
        <taxon>Basidiomycota</taxon>
        <taxon>Agaricomycotina</taxon>
        <taxon>Agaricomycetes</taxon>
        <taxon>Polyporales</taxon>
        <taxon>Meruliaceae</taxon>
        <taxon>Phlebia</taxon>
    </lineage>
</organism>
<keyword evidence="2" id="KW-1185">Reference proteome</keyword>
<evidence type="ECO:0000313" key="2">
    <source>
        <dbReference type="Proteomes" id="UP001148662"/>
    </source>
</evidence>
<comment type="caution">
    <text evidence="1">The sequence shown here is derived from an EMBL/GenBank/DDBJ whole genome shotgun (WGS) entry which is preliminary data.</text>
</comment>
<accession>A0ACC1SL69</accession>
<reference evidence="1" key="1">
    <citation type="submission" date="2022-07" db="EMBL/GenBank/DDBJ databases">
        <title>Genome Sequence of Phlebia brevispora.</title>
        <authorList>
            <person name="Buettner E."/>
        </authorList>
    </citation>
    <scope>NUCLEOTIDE SEQUENCE</scope>
    <source>
        <strain evidence="1">MPL23</strain>
    </source>
</reference>
<evidence type="ECO:0000313" key="1">
    <source>
        <dbReference type="EMBL" id="KAJ3542024.1"/>
    </source>
</evidence>
<protein>
    <submittedName>
        <fullName evidence="1">Uncharacterized protein</fullName>
    </submittedName>
</protein>
<dbReference type="Proteomes" id="UP001148662">
    <property type="component" value="Unassembled WGS sequence"/>
</dbReference>
<proteinExistence type="predicted"/>
<dbReference type="EMBL" id="JANHOG010001178">
    <property type="protein sequence ID" value="KAJ3542024.1"/>
    <property type="molecule type" value="Genomic_DNA"/>
</dbReference>